<reference evidence="8 9" key="1">
    <citation type="submission" date="2021-12" db="EMBL/GenBank/DDBJ databases">
        <title>Sinirhodobacter sp. WL0062 is a bacterium isolated from seawater.</title>
        <authorList>
            <person name="Wang L."/>
            <person name="He W."/>
            <person name="Zhang D.-F."/>
        </authorList>
    </citation>
    <scope>NUCLEOTIDE SEQUENCE [LARGE SCALE GENOMIC DNA]</scope>
    <source>
        <strain evidence="8 9">WL0062</strain>
    </source>
</reference>
<dbReference type="Pfam" id="PF00589">
    <property type="entry name" value="Phage_integrase"/>
    <property type="match status" value="1"/>
</dbReference>
<evidence type="ECO:0000256" key="3">
    <source>
        <dbReference type="ARBA" id="ARBA00023125"/>
    </source>
</evidence>
<dbReference type="Proteomes" id="UP001521181">
    <property type="component" value="Unassembled WGS sequence"/>
</dbReference>
<evidence type="ECO:0000256" key="4">
    <source>
        <dbReference type="ARBA" id="ARBA00023172"/>
    </source>
</evidence>
<dbReference type="SUPFAM" id="SSF56349">
    <property type="entry name" value="DNA breaking-rejoining enzymes"/>
    <property type="match status" value="1"/>
</dbReference>
<feature type="domain" description="Tyr recombinase" evidence="6">
    <location>
        <begin position="244"/>
        <end position="418"/>
    </location>
</feature>
<keyword evidence="2" id="KW-0229">DNA integration</keyword>
<evidence type="ECO:0000256" key="5">
    <source>
        <dbReference type="PROSITE-ProRule" id="PRU01248"/>
    </source>
</evidence>
<protein>
    <submittedName>
        <fullName evidence="8">Tyrosine-type recombinase/integrase</fullName>
    </submittedName>
</protein>
<dbReference type="PANTHER" id="PTHR30349">
    <property type="entry name" value="PHAGE INTEGRASE-RELATED"/>
    <property type="match status" value="1"/>
</dbReference>
<evidence type="ECO:0000259" key="7">
    <source>
        <dbReference type="PROSITE" id="PS51900"/>
    </source>
</evidence>
<dbReference type="InterPro" id="IPR013762">
    <property type="entry name" value="Integrase-like_cat_sf"/>
</dbReference>
<dbReference type="InterPro" id="IPR050090">
    <property type="entry name" value="Tyrosine_recombinase_XerCD"/>
</dbReference>
<evidence type="ECO:0000313" key="9">
    <source>
        <dbReference type="Proteomes" id="UP001521181"/>
    </source>
</evidence>
<organism evidence="8 9">
    <name type="scientific">Rhodobacter flavimaris</name>
    <dbReference type="NCBI Taxonomy" id="2907145"/>
    <lineage>
        <taxon>Bacteria</taxon>
        <taxon>Pseudomonadati</taxon>
        <taxon>Pseudomonadota</taxon>
        <taxon>Alphaproteobacteria</taxon>
        <taxon>Rhodobacterales</taxon>
        <taxon>Rhodobacter group</taxon>
        <taxon>Rhodobacter</taxon>
    </lineage>
</organism>
<dbReference type="EMBL" id="JAJUOS010000002">
    <property type="protein sequence ID" value="MCE5972453.1"/>
    <property type="molecule type" value="Genomic_DNA"/>
</dbReference>
<dbReference type="RefSeq" id="WP_233675474.1">
    <property type="nucleotide sequence ID" value="NZ_JAJUOS010000002.1"/>
</dbReference>
<dbReference type="PROSITE" id="PS51900">
    <property type="entry name" value="CB"/>
    <property type="match status" value="1"/>
</dbReference>
<dbReference type="PANTHER" id="PTHR30349:SF41">
    <property type="entry name" value="INTEGRASE_RECOMBINASE PROTEIN MJ0367-RELATED"/>
    <property type="match status" value="1"/>
</dbReference>
<feature type="domain" description="Core-binding (CB)" evidence="7">
    <location>
        <begin position="130"/>
        <end position="222"/>
    </location>
</feature>
<evidence type="ECO:0000313" key="8">
    <source>
        <dbReference type="EMBL" id="MCE5972453.1"/>
    </source>
</evidence>
<comment type="similarity">
    <text evidence="1">Belongs to the 'phage' integrase family.</text>
</comment>
<evidence type="ECO:0000256" key="2">
    <source>
        <dbReference type="ARBA" id="ARBA00022908"/>
    </source>
</evidence>
<evidence type="ECO:0000259" key="6">
    <source>
        <dbReference type="PROSITE" id="PS51898"/>
    </source>
</evidence>
<dbReference type="InterPro" id="IPR011010">
    <property type="entry name" value="DNA_brk_join_enz"/>
</dbReference>
<dbReference type="InterPro" id="IPR044068">
    <property type="entry name" value="CB"/>
</dbReference>
<keyword evidence="4" id="KW-0233">DNA recombination</keyword>
<evidence type="ECO:0000256" key="1">
    <source>
        <dbReference type="ARBA" id="ARBA00008857"/>
    </source>
</evidence>
<dbReference type="Pfam" id="PF20172">
    <property type="entry name" value="DUF6538"/>
    <property type="match status" value="1"/>
</dbReference>
<dbReference type="InterPro" id="IPR046668">
    <property type="entry name" value="DUF6538"/>
</dbReference>
<dbReference type="PROSITE" id="PS51898">
    <property type="entry name" value="TYR_RECOMBINASE"/>
    <property type="match status" value="1"/>
</dbReference>
<dbReference type="InterPro" id="IPR002104">
    <property type="entry name" value="Integrase_catalytic"/>
</dbReference>
<gene>
    <name evidence="8" type="ORF">LZA78_02975</name>
</gene>
<comment type="caution">
    <text evidence="8">The sequence shown here is derived from an EMBL/GenBank/DDBJ whole genome shotgun (WGS) entry which is preliminary data.</text>
</comment>
<keyword evidence="3 5" id="KW-0238">DNA-binding</keyword>
<accession>A0ABS8YVC9</accession>
<name>A0ABS8YVC9_9RHOB</name>
<proteinExistence type="inferred from homology"/>
<dbReference type="Gene3D" id="1.10.443.10">
    <property type="entry name" value="Intergrase catalytic core"/>
    <property type="match status" value="1"/>
</dbReference>
<keyword evidence="9" id="KW-1185">Reference proteome</keyword>
<sequence length="422" mass="47729">MKLIRRSGTYYIRKRVPKRYGPIEYRDHVWISLKTDSESLARQKAVTVWADMIGAWEAKLAGNVDDYEERLAAARELSARRGFEYMPAPTVAKLPIHQILDRVESVLNSRGQIDALEAEALLGGVEPPKITVSRALEHYWKIAAPKAAGKSEDQVRRWKNPKMKAVKNFIRVNGDVDIAEITTPDLYDFRAWWWDRIMEEGLSANSANKDLVHLSSIVKTVARAKAITLKFSTEGLTIDEGKKNTRPPFSVEWIKEKILAAGALDGLNLEARCIVLAMVNTGARPSEIAGLKAHHIHLDGEVPYIEIRPEGRKLKSVYSERVIPLAGVSLEAMRLCTNGFPRYFDSPSLSATVNKYLREHDLLETVEHSLYGLRHSFEDRMLAAGVDERIRRDLFGHRLNRERYGRGADLSQLLALVNRIAI</sequence>